<dbReference type="KEGG" id="dpf:ON006_09350"/>
<dbReference type="RefSeq" id="WP_244825179.1">
    <property type="nucleotide sequence ID" value="NZ_CP112998.1"/>
</dbReference>
<evidence type="ECO:0000313" key="2">
    <source>
        <dbReference type="Proteomes" id="UP001164653"/>
    </source>
</evidence>
<dbReference type="Proteomes" id="UP001164653">
    <property type="component" value="Chromosome"/>
</dbReference>
<name>A0A9E8NCK9_9BACT</name>
<reference evidence="1" key="1">
    <citation type="submission" date="2022-11" db="EMBL/GenBank/DDBJ databases">
        <title>Dyadobacter pollutisoli sp. nov., isolated from plastic dumped soil.</title>
        <authorList>
            <person name="Kim J.M."/>
            <person name="Kim K.R."/>
            <person name="Lee J.K."/>
            <person name="Hao L."/>
            <person name="Jeon C.O."/>
        </authorList>
    </citation>
    <scope>NUCLEOTIDE SEQUENCE</scope>
    <source>
        <strain evidence="1">U1</strain>
    </source>
</reference>
<protein>
    <submittedName>
        <fullName evidence="1">Chaperone modulator CbpM</fullName>
    </submittedName>
</protein>
<gene>
    <name evidence="1" type="ORF">ON006_09350</name>
</gene>
<keyword evidence="2" id="KW-1185">Reference proteome</keyword>
<proteinExistence type="predicted"/>
<dbReference type="Pfam" id="PF13591">
    <property type="entry name" value="MerR_2"/>
    <property type="match status" value="1"/>
</dbReference>
<evidence type="ECO:0000313" key="1">
    <source>
        <dbReference type="EMBL" id="WAC14150.1"/>
    </source>
</evidence>
<dbReference type="Gene3D" id="1.10.1660.10">
    <property type="match status" value="1"/>
</dbReference>
<accession>A0A9E8NCK9</accession>
<dbReference type="EMBL" id="CP112998">
    <property type="protein sequence ID" value="WAC14150.1"/>
    <property type="molecule type" value="Genomic_DNA"/>
</dbReference>
<dbReference type="AlphaFoldDB" id="A0A9E8NCK9"/>
<sequence>MENDQLIAIETFCTFYNVEYSFVESLQNNELIETVIVNDISFLHIPHLQKIERMVRLHHDLDINPEGIEAIHNLLDRIALMDREIVSLKNKLRFYEPGI</sequence>
<organism evidence="1 2">
    <name type="scientific">Dyadobacter pollutisoli</name>
    <dbReference type="NCBI Taxonomy" id="2910158"/>
    <lineage>
        <taxon>Bacteria</taxon>
        <taxon>Pseudomonadati</taxon>
        <taxon>Bacteroidota</taxon>
        <taxon>Cytophagia</taxon>
        <taxon>Cytophagales</taxon>
        <taxon>Spirosomataceae</taxon>
        <taxon>Dyadobacter</taxon>
    </lineage>
</organism>